<gene>
    <name evidence="1" type="ORF">GMPD_22020</name>
    <name evidence="2" type="ORF">M1B72_12660</name>
</gene>
<dbReference type="EMBL" id="CP096574">
    <property type="protein sequence ID" value="UPU34301.1"/>
    <property type="molecule type" value="Genomic_DNA"/>
</dbReference>
<dbReference type="AlphaFoldDB" id="A0A6V8MXN3"/>
<sequence>MDNQEIYYRRNFYDLFWDAVRLGRMAQEVQEDDDTEFSCARASIMSSVFSLECASNCCVEIMPSGSGFKKDVDKLPFLSKFEVFLGVMFPGKTLDRGRHEVQLVQELKTIRDSFTHPKVKRTKLIRVDSNCEFKEGAGYISNIFGTGPTRSYDFGCTQFLNLPNTITWQAEDAISVLHAATKFLNYFFVGLCSYDSDTINDILRSSGEISIPSKISYGRLDDPELKRAMDRWKLNLDFLGG</sequence>
<protein>
    <submittedName>
        <fullName evidence="1">Uncharacterized protein</fullName>
    </submittedName>
</protein>
<name>A0A6V8MXN3_9BACT</name>
<organism evidence="1 3">
    <name type="scientific">Geomonas paludis</name>
    <dbReference type="NCBI Taxonomy" id="2740185"/>
    <lineage>
        <taxon>Bacteria</taxon>
        <taxon>Pseudomonadati</taxon>
        <taxon>Thermodesulfobacteriota</taxon>
        <taxon>Desulfuromonadia</taxon>
        <taxon>Geobacterales</taxon>
        <taxon>Geobacteraceae</taxon>
        <taxon>Geomonas</taxon>
    </lineage>
</organism>
<evidence type="ECO:0000313" key="1">
    <source>
        <dbReference type="EMBL" id="GFO64283.1"/>
    </source>
</evidence>
<dbReference type="Proteomes" id="UP000831485">
    <property type="component" value="Chromosome"/>
</dbReference>
<keyword evidence="4" id="KW-1185">Reference proteome</keyword>
<evidence type="ECO:0000313" key="3">
    <source>
        <dbReference type="Proteomes" id="UP000568888"/>
    </source>
</evidence>
<proteinExistence type="predicted"/>
<dbReference type="RefSeq" id="WP_183347205.1">
    <property type="nucleotide sequence ID" value="NZ_BLXY01000003.1"/>
</dbReference>
<evidence type="ECO:0000313" key="4">
    <source>
        <dbReference type="Proteomes" id="UP000831485"/>
    </source>
</evidence>
<reference evidence="2" key="3">
    <citation type="submission" date="2022-04" db="EMBL/GenBank/DDBJ databases">
        <authorList>
            <person name="Liu G."/>
        </authorList>
    </citation>
    <scope>NUCLEOTIDE SEQUENCE</scope>
    <source>
        <strain evidence="2">RG22</strain>
    </source>
</reference>
<evidence type="ECO:0000313" key="2">
    <source>
        <dbReference type="EMBL" id="UPU34301.1"/>
    </source>
</evidence>
<accession>A0A6V8MXN3</accession>
<dbReference type="Proteomes" id="UP000568888">
    <property type="component" value="Unassembled WGS sequence"/>
</dbReference>
<reference evidence="3" key="1">
    <citation type="submission" date="2020-06" db="EMBL/GenBank/DDBJ databases">
        <title>Draft genomic sequecing of Geomonas sp. Red736.</title>
        <authorList>
            <person name="Itoh H."/>
            <person name="Xu Z.X."/>
            <person name="Ushijima N."/>
            <person name="Masuda Y."/>
            <person name="Shiratori Y."/>
            <person name="Senoo K."/>
        </authorList>
    </citation>
    <scope>NUCLEOTIDE SEQUENCE [LARGE SCALE GENOMIC DNA]</scope>
    <source>
        <strain evidence="3">Red736</strain>
    </source>
</reference>
<dbReference type="EMBL" id="BLXY01000003">
    <property type="protein sequence ID" value="GFO64283.1"/>
    <property type="molecule type" value="Genomic_DNA"/>
</dbReference>
<reference evidence="1" key="2">
    <citation type="journal article" date="2021" name="Int. J. Syst. Evol. Microbiol.">
        <title>Geomonas silvestris sp. nov., Geomonas paludis sp. nov. and Geomonas limicola sp. nov., isolated from terrestrial environments, and emended description of the genus Geomonas.</title>
        <authorList>
            <person name="Itoh H."/>
            <person name="Xu Z."/>
            <person name="Masuda Y."/>
            <person name="Ushijima N."/>
            <person name="Hayakawa C."/>
            <person name="Shiratori Y."/>
            <person name="Senoo K."/>
        </authorList>
    </citation>
    <scope>NUCLEOTIDE SEQUENCE</scope>
    <source>
        <strain evidence="1">Red736</strain>
    </source>
</reference>